<comment type="caution">
    <text evidence="4">The sequence shown here is derived from an EMBL/GenBank/DDBJ whole genome shotgun (WGS) entry which is preliminary data.</text>
</comment>
<keyword evidence="2" id="KW-1133">Transmembrane helix</keyword>
<keyword evidence="5" id="KW-1185">Reference proteome</keyword>
<dbReference type="InParanoid" id="A0A7J7DUD1"/>
<proteinExistence type="predicted"/>
<evidence type="ECO:0000256" key="3">
    <source>
        <dbReference type="SAM" id="SignalP"/>
    </source>
</evidence>
<feature type="transmembrane region" description="Helical" evidence="2">
    <location>
        <begin position="431"/>
        <end position="449"/>
    </location>
</feature>
<dbReference type="EMBL" id="JAAARO010000003">
    <property type="protein sequence ID" value="KAF5749899.1"/>
    <property type="molecule type" value="Genomic_DNA"/>
</dbReference>
<feature type="transmembrane region" description="Helical" evidence="2">
    <location>
        <begin position="461"/>
        <end position="480"/>
    </location>
</feature>
<feature type="chain" id="PRO_5029492352" description="Protein GAMETE EXPRESSED 1" evidence="3">
    <location>
        <begin position="23"/>
        <end position="600"/>
    </location>
</feature>
<dbReference type="OrthoDB" id="377549at2759"/>
<keyword evidence="2" id="KW-0472">Membrane</keyword>
<keyword evidence="2" id="KW-0812">Transmembrane</keyword>
<keyword evidence="3" id="KW-0732">Signal</keyword>
<sequence length="600" mass="69534">MSSRSCVLFFLILISISPKCLSWPSWFSSSKESNCATDKPSSCTKDHSNGFAAKFSLESPKDMKALNRIENANNKLVASNSCWQNAYRHLFSGCSDIIATEEKRQRFAWHLSDCFQKDSGKTPFPYCDTESPTVDCLKRLNEHEHKVYLEFWLETNSICYQLQARAFKQETERLVNDLKSSAQYTEEKLFIIEEKSDLLLQNSNQIHDSLNLVNLRIENVAQTSNKVEDHMNVLSKHSEAVYHKSVEIAASQSELQEGQVMMNDRLKEGMNMLENAYSDLGQEVDSLKIEAMEIEKEIGKVGEAMSSRMQNLQEKADDIGNMTGISLEKQKELQEGQSTALEGLQALNKFQIEALEESRRTLQQLVEYSQKQQEELRKRQEQLQQVHDHLIESSQSILKAQEEFESKQARMFLALDKLFDLHNAMLLESRVIKAFLIYSMLILVIYMLTSTKQTYTVRPRLYIGLCATLLIEILIIRFTTTDIEQQTWIISRFRYIYLGLAAIQLLYAICTYRDYEVLNHKLLQSLIEKVNSIQRKEDLSWDKYSDDDEDINWSSWIDSELPEEIDSYEDPDYIVAEEVGENSIMTMAMTRYNLRHRHNG</sequence>
<evidence type="ECO:0000313" key="5">
    <source>
        <dbReference type="Proteomes" id="UP000593562"/>
    </source>
</evidence>
<protein>
    <recommendedName>
        <fullName evidence="6">Protein GAMETE EXPRESSED 1</fullName>
    </recommendedName>
</protein>
<keyword evidence="1" id="KW-0175">Coiled coil</keyword>
<dbReference type="Proteomes" id="UP000593562">
    <property type="component" value="Unassembled WGS sequence"/>
</dbReference>
<reference evidence="4 5" key="1">
    <citation type="journal article" date="2020" name="Nat. Commun.">
        <title>Genome of Tripterygium wilfordii and identification of cytochrome P450 involved in triptolide biosynthesis.</title>
        <authorList>
            <person name="Tu L."/>
            <person name="Su P."/>
            <person name="Zhang Z."/>
            <person name="Gao L."/>
            <person name="Wang J."/>
            <person name="Hu T."/>
            <person name="Zhou J."/>
            <person name="Zhang Y."/>
            <person name="Zhao Y."/>
            <person name="Liu Y."/>
            <person name="Song Y."/>
            <person name="Tong Y."/>
            <person name="Lu Y."/>
            <person name="Yang J."/>
            <person name="Xu C."/>
            <person name="Jia M."/>
            <person name="Peters R.J."/>
            <person name="Huang L."/>
            <person name="Gao W."/>
        </authorList>
    </citation>
    <scope>NUCLEOTIDE SEQUENCE [LARGE SCALE GENOMIC DNA]</scope>
    <source>
        <strain evidence="5">cv. XIE 37</strain>
        <tissue evidence="4">Leaf</tissue>
    </source>
</reference>
<organism evidence="4 5">
    <name type="scientific">Tripterygium wilfordii</name>
    <name type="common">Thunder God vine</name>
    <dbReference type="NCBI Taxonomy" id="458696"/>
    <lineage>
        <taxon>Eukaryota</taxon>
        <taxon>Viridiplantae</taxon>
        <taxon>Streptophyta</taxon>
        <taxon>Embryophyta</taxon>
        <taxon>Tracheophyta</taxon>
        <taxon>Spermatophyta</taxon>
        <taxon>Magnoliopsida</taxon>
        <taxon>eudicotyledons</taxon>
        <taxon>Gunneridae</taxon>
        <taxon>Pentapetalae</taxon>
        <taxon>rosids</taxon>
        <taxon>fabids</taxon>
        <taxon>Celastrales</taxon>
        <taxon>Celastraceae</taxon>
        <taxon>Tripterygium</taxon>
    </lineage>
</organism>
<dbReference type="FunCoup" id="A0A7J7DUD1">
    <property type="interactions" value="3"/>
</dbReference>
<gene>
    <name evidence="4" type="ORF">HS088_TW03G00226</name>
</gene>
<dbReference type="AlphaFoldDB" id="A0A7J7DUD1"/>
<feature type="transmembrane region" description="Helical" evidence="2">
    <location>
        <begin position="492"/>
        <end position="512"/>
    </location>
</feature>
<evidence type="ECO:0000256" key="1">
    <source>
        <dbReference type="SAM" id="Coils"/>
    </source>
</evidence>
<dbReference type="InterPro" id="IPR040346">
    <property type="entry name" value="GEX1/Brambleberry"/>
</dbReference>
<evidence type="ECO:0000313" key="4">
    <source>
        <dbReference type="EMBL" id="KAF5749899.1"/>
    </source>
</evidence>
<name>A0A7J7DUD1_TRIWF</name>
<feature type="signal peptide" evidence="3">
    <location>
        <begin position="1"/>
        <end position="22"/>
    </location>
</feature>
<accession>A0A7J7DUD1</accession>
<feature type="coiled-coil region" evidence="1">
    <location>
        <begin position="263"/>
        <end position="297"/>
    </location>
</feature>
<dbReference type="PANTHER" id="PTHR33538:SF2">
    <property type="entry name" value="PROTEIN GAMETE EXPRESSED 1"/>
    <property type="match status" value="1"/>
</dbReference>
<evidence type="ECO:0000256" key="2">
    <source>
        <dbReference type="SAM" id="Phobius"/>
    </source>
</evidence>
<dbReference type="PANTHER" id="PTHR33538">
    <property type="entry name" value="PROTEIN GAMETE EXPRESSED 1"/>
    <property type="match status" value="1"/>
</dbReference>
<evidence type="ECO:0008006" key="6">
    <source>
        <dbReference type="Google" id="ProtNLM"/>
    </source>
</evidence>